<dbReference type="HOGENOM" id="CLU_1641762_0_0_4"/>
<accession>A2SNC2</accession>
<keyword evidence="2" id="KW-1185">Reference proteome</keyword>
<dbReference type="Proteomes" id="UP000000366">
    <property type="component" value="Plasmid RPME01"/>
</dbReference>
<protein>
    <submittedName>
        <fullName evidence="1">Uncharacterized protein</fullName>
    </submittedName>
</protein>
<name>A2SNC2_METPP</name>
<dbReference type="AlphaFoldDB" id="A2SNC2"/>
<dbReference type="KEGG" id="mpt:Mpe_B0286"/>
<dbReference type="RefSeq" id="WP_011831649.1">
    <property type="nucleotide sequence ID" value="NC_008826.1"/>
</dbReference>
<gene>
    <name evidence="1" type="ordered locus">Mpe_B0286</name>
</gene>
<proteinExistence type="predicted"/>
<dbReference type="EMBL" id="CP000556">
    <property type="protein sequence ID" value="ABM97061.1"/>
    <property type="molecule type" value="Genomic_DNA"/>
</dbReference>
<geneLocation type="plasmid" evidence="1 2">
    <name>RPME01</name>
</geneLocation>
<keyword evidence="1" id="KW-0614">Plasmid</keyword>
<reference evidence="1 2" key="1">
    <citation type="journal article" date="2007" name="J. Bacteriol.">
        <title>Whole-genome analysis of the methyl tert-butyl ether-degrading beta-proteobacterium Methylibium petroleiphilum PM1.</title>
        <authorList>
            <person name="Kane S.R."/>
            <person name="Chakicherla A.Y."/>
            <person name="Chain P.S.G."/>
            <person name="Schmidt R."/>
            <person name="Shin M.W."/>
            <person name="Legler T.C."/>
            <person name="Scow K.M."/>
            <person name="Larimer F.W."/>
            <person name="Lucas S.M."/>
            <person name="Richardson P.M."/>
            <person name="Hristova K.R."/>
        </authorList>
    </citation>
    <scope>NUCLEOTIDE SEQUENCE [LARGE SCALE GENOMIC DNA]</scope>
    <source>
        <strain evidence="2">ATCC BAA-1232 / LMG 22953 / PM1</strain>
        <plasmid evidence="1 2">RPME01</plasmid>
    </source>
</reference>
<evidence type="ECO:0000313" key="2">
    <source>
        <dbReference type="Proteomes" id="UP000000366"/>
    </source>
</evidence>
<organism evidence="1 2">
    <name type="scientific">Methylibium petroleiphilum (strain ATCC BAA-1232 / LMG 22953 / PM1)</name>
    <dbReference type="NCBI Taxonomy" id="420662"/>
    <lineage>
        <taxon>Bacteria</taxon>
        <taxon>Pseudomonadati</taxon>
        <taxon>Pseudomonadota</taxon>
        <taxon>Betaproteobacteria</taxon>
        <taxon>Burkholderiales</taxon>
        <taxon>Sphaerotilaceae</taxon>
        <taxon>Methylibium</taxon>
    </lineage>
</organism>
<sequence length="161" mass="17628">MQPQLKLTLTLTTAGGRIGVSDLLIPKSEMTWSREWTDIDGDDQTVNARFELVKGEEVANEFEVDGDAWRQLESEGDMAEFVSDCVSGSTIESALRAQLDVFENHYEHEECGATWTDTHSCGCDDECPKCGASISPHDSVMQSGLSDDYPAKYLANALADA</sequence>
<evidence type="ECO:0000313" key="1">
    <source>
        <dbReference type="EMBL" id="ABM97061.1"/>
    </source>
</evidence>